<organism evidence="2 3">
    <name type="scientific">Pelagibacterium luteolum</name>
    <dbReference type="NCBI Taxonomy" id="440168"/>
    <lineage>
        <taxon>Bacteria</taxon>
        <taxon>Pseudomonadati</taxon>
        <taxon>Pseudomonadota</taxon>
        <taxon>Alphaproteobacteria</taxon>
        <taxon>Hyphomicrobiales</taxon>
        <taxon>Devosiaceae</taxon>
        <taxon>Pelagibacterium</taxon>
    </lineage>
</organism>
<keyword evidence="3" id="KW-1185">Reference proteome</keyword>
<dbReference type="RefSeq" id="WP_090597850.1">
    <property type="nucleotide sequence ID" value="NZ_FNCS01000013.1"/>
</dbReference>
<dbReference type="PANTHER" id="PTHR43317">
    <property type="entry name" value="THERMOSPERMINE SYNTHASE ACAULIS5"/>
    <property type="match status" value="1"/>
</dbReference>
<dbReference type="PANTHER" id="PTHR43317:SF3">
    <property type="entry name" value="BLR2883 PROTEIN"/>
    <property type="match status" value="1"/>
</dbReference>
<protein>
    <recommendedName>
        <fullName evidence="4">Spermidine synthase</fullName>
    </recommendedName>
</protein>
<dbReference type="SUPFAM" id="SSF53335">
    <property type="entry name" value="S-adenosyl-L-methionine-dependent methyltransferases"/>
    <property type="match status" value="1"/>
</dbReference>
<name>A0A1G7YE87_9HYPH</name>
<evidence type="ECO:0008006" key="4">
    <source>
        <dbReference type="Google" id="ProtNLM"/>
    </source>
</evidence>
<gene>
    <name evidence="2" type="ORF">SAMN04487974_11385</name>
</gene>
<dbReference type="STRING" id="440168.SAMN04487974_11385"/>
<evidence type="ECO:0000256" key="1">
    <source>
        <dbReference type="ARBA" id="ARBA00023115"/>
    </source>
</evidence>
<dbReference type="OrthoDB" id="9793351at2"/>
<dbReference type="Proteomes" id="UP000199495">
    <property type="component" value="Unassembled WGS sequence"/>
</dbReference>
<sequence>MLPCIEVDRAIVPDGGELKLMQRGHEFSIMRGATELMNSRRGKSEERLATLSAERIGKRAKARVLIGGLGMGLTVRAALAHFGAEAELIVAELVPAVIAWAGGLLAPVHGKSFSDPRVRLEQRDVTELIGRDGPFDAILLDVDNGPDGLSRPANDRLYDARGLAAYKTALTAGGHVAIWSARPGYRFFERLKQGGLKIEEVRVRAGGALHIICIATRT</sequence>
<dbReference type="EMBL" id="FNCS01000013">
    <property type="protein sequence ID" value="SDG94848.1"/>
    <property type="molecule type" value="Genomic_DNA"/>
</dbReference>
<proteinExistence type="predicted"/>
<dbReference type="GO" id="GO:0006596">
    <property type="term" value="P:polyamine biosynthetic process"/>
    <property type="evidence" value="ECO:0007669"/>
    <property type="project" value="UniProtKB-KW"/>
</dbReference>
<dbReference type="Gene3D" id="3.40.50.150">
    <property type="entry name" value="Vaccinia Virus protein VP39"/>
    <property type="match status" value="1"/>
</dbReference>
<accession>A0A1G7YE87</accession>
<dbReference type="InterPro" id="IPR029063">
    <property type="entry name" value="SAM-dependent_MTases_sf"/>
</dbReference>
<keyword evidence="1" id="KW-0620">Polyamine biosynthesis</keyword>
<evidence type="ECO:0000313" key="2">
    <source>
        <dbReference type="EMBL" id="SDG94848.1"/>
    </source>
</evidence>
<evidence type="ECO:0000313" key="3">
    <source>
        <dbReference type="Proteomes" id="UP000199495"/>
    </source>
</evidence>
<reference evidence="2 3" key="1">
    <citation type="submission" date="2016-10" db="EMBL/GenBank/DDBJ databases">
        <authorList>
            <person name="de Groot N.N."/>
        </authorList>
    </citation>
    <scope>NUCLEOTIDE SEQUENCE [LARGE SCALE GENOMIC DNA]</scope>
    <source>
        <strain evidence="2 3">CGMCC 1.10267</strain>
    </source>
</reference>
<dbReference type="AlphaFoldDB" id="A0A1G7YE87"/>